<evidence type="ECO:0000259" key="1">
    <source>
        <dbReference type="SMART" id="SM00988"/>
    </source>
</evidence>
<dbReference type="RefSeq" id="WP_199445643.1">
    <property type="nucleotide sequence ID" value="NZ_BANB01000463.1"/>
</dbReference>
<evidence type="ECO:0000313" key="3">
    <source>
        <dbReference type="Proteomes" id="UP000032680"/>
    </source>
</evidence>
<dbReference type="Proteomes" id="UP000032680">
    <property type="component" value="Unassembled WGS sequence"/>
</dbReference>
<comment type="caution">
    <text evidence="2">The sequence shown here is derived from an EMBL/GenBank/DDBJ whole genome shotgun (WGS) entry which is preliminary data.</text>
</comment>
<dbReference type="Gene3D" id="2.60.260.20">
    <property type="entry name" value="Urease metallochaperone UreE, N-terminal domain"/>
    <property type="match status" value="1"/>
</dbReference>
<dbReference type="AlphaFoldDB" id="A0A0D6PAA2"/>
<name>A0A0D6PAA2_9PROT</name>
<dbReference type="Pfam" id="PF02814">
    <property type="entry name" value="UreE_N"/>
    <property type="match status" value="1"/>
</dbReference>
<keyword evidence="3" id="KW-1185">Reference proteome</keyword>
<accession>A0A0D6PAA2</accession>
<organism evidence="2 3">
    <name type="scientific">Acidisphaera rubrifaciens HS-AP3</name>
    <dbReference type="NCBI Taxonomy" id="1231350"/>
    <lineage>
        <taxon>Bacteria</taxon>
        <taxon>Pseudomonadati</taxon>
        <taxon>Pseudomonadota</taxon>
        <taxon>Alphaproteobacteria</taxon>
        <taxon>Acetobacterales</taxon>
        <taxon>Acetobacteraceae</taxon>
        <taxon>Acidisphaera</taxon>
    </lineage>
</organism>
<dbReference type="SUPFAM" id="SSF69737">
    <property type="entry name" value="Urease metallochaperone UreE, C-terminal domain"/>
    <property type="match status" value="1"/>
</dbReference>
<protein>
    <submittedName>
        <fullName evidence="2">Urease accessory protein UreE</fullName>
    </submittedName>
</protein>
<sequence length="162" mass="16977">MDTDTPAPGGTAPAPLRVDRIIGNRMDAALAGPLHHLAHHGAIDLLHLDAGDLKRRRLQAVTASGRVVQIALPRSETLADGAVLALDARGAVVVRVRTQSALRLAPRDAADALALGYHAGNLHWAVRFDGAVLVVPLDAPPELYLARLGDLAARLEVAVVDA</sequence>
<feature type="domain" description="UreE urease accessory N-terminal" evidence="1">
    <location>
        <begin position="30"/>
        <end position="93"/>
    </location>
</feature>
<evidence type="ECO:0000313" key="2">
    <source>
        <dbReference type="EMBL" id="GAN77799.1"/>
    </source>
</evidence>
<proteinExistence type="predicted"/>
<dbReference type="InterPro" id="IPR036118">
    <property type="entry name" value="UreE_N_sf"/>
</dbReference>
<dbReference type="EMBL" id="BANB01000463">
    <property type="protein sequence ID" value="GAN77799.1"/>
    <property type="molecule type" value="Genomic_DNA"/>
</dbReference>
<gene>
    <name evidence="2" type="ORF">Asru_0463_02</name>
</gene>
<dbReference type="InterPro" id="IPR004029">
    <property type="entry name" value="UreE_N"/>
</dbReference>
<reference evidence="2 3" key="1">
    <citation type="submission" date="2012-11" db="EMBL/GenBank/DDBJ databases">
        <title>Whole genome sequence of Acidisphaera rubrifaciens HS-AP3.</title>
        <authorList>
            <person name="Azuma Y."/>
            <person name="Higashiura N."/>
            <person name="Hirakawa H."/>
            <person name="Matsushita K."/>
        </authorList>
    </citation>
    <scope>NUCLEOTIDE SEQUENCE [LARGE SCALE GENOMIC DNA]</scope>
    <source>
        <strain evidence="2 3">HS-AP3</strain>
    </source>
</reference>
<dbReference type="SUPFAM" id="SSF69287">
    <property type="entry name" value="Urease metallochaperone UreE, N-terminal domain"/>
    <property type="match status" value="1"/>
</dbReference>
<dbReference type="SMART" id="SM00988">
    <property type="entry name" value="UreE_N"/>
    <property type="match status" value="1"/>
</dbReference>
<dbReference type="NCBIfam" id="NF009752">
    <property type="entry name" value="PRK13261.1-2"/>
    <property type="match status" value="1"/>
</dbReference>